<reference evidence="3 4" key="1">
    <citation type="submission" date="2016-12" db="EMBL/GenBank/DDBJ databases">
        <authorList>
            <person name="Song W.-J."/>
            <person name="Kurnit D.M."/>
        </authorList>
    </citation>
    <scope>NUCLEOTIDE SEQUENCE [LARGE SCALE GENOMIC DNA]</scope>
    <source>
        <strain evidence="3 4">175</strain>
    </source>
</reference>
<dbReference type="OrthoDB" id="9803916at2"/>
<dbReference type="InterPro" id="IPR001279">
    <property type="entry name" value="Metallo-B-lactamas"/>
</dbReference>
<evidence type="ECO:0000313" key="3">
    <source>
        <dbReference type="EMBL" id="SMF96848.1"/>
    </source>
</evidence>
<dbReference type="InterPro" id="IPR001789">
    <property type="entry name" value="Sig_transdc_resp-reg_receiver"/>
</dbReference>
<dbReference type="AlphaFoldDB" id="A0A1Y6D1N9"/>
<keyword evidence="4" id="KW-1185">Reference proteome</keyword>
<dbReference type="InterPro" id="IPR011006">
    <property type="entry name" value="CheY-like_superfamily"/>
</dbReference>
<dbReference type="STRING" id="1760988.SAMN02949497_4262"/>
<dbReference type="Gene3D" id="3.60.15.10">
    <property type="entry name" value="Ribonuclease Z/Hydroxyacylglutathione hydrolase-like"/>
    <property type="match status" value="1"/>
</dbReference>
<dbReference type="Gene3D" id="3.40.50.2300">
    <property type="match status" value="1"/>
</dbReference>
<dbReference type="RefSeq" id="WP_085215701.1">
    <property type="nucleotide sequence ID" value="NZ_FXAM01000001.1"/>
</dbReference>
<dbReference type="PANTHER" id="PTHR46018">
    <property type="entry name" value="ZINC PHOSPHODIESTERASE ELAC PROTEIN 1"/>
    <property type="match status" value="1"/>
</dbReference>
<accession>A0A1Y6D1N9</accession>
<dbReference type="GO" id="GO:0000160">
    <property type="term" value="P:phosphorelay signal transduction system"/>
    <property type="evidence" value="ECO:0007669"/>
    <property type="project" value="InterPro"/>
</dbReference>
<evidence type="ECO:0000313" key="4">
    <source>
        <dbReference type="Proteomes" id="UP000192923"/>
    </source>
</evidence>
<dbReference type="InterPro" id="IPR036866">
    <property type="entry name" value="RibonucZ/Hydroxyglut_hydro"/>
</dbReference>
<feature type="modified residue" description="4-aspartylphosphate" evidence="1">
    <location>
        <position position="53"/>
    </location>
</feature>
<proteinExistence type="predicted"/>
<protein>
    <submittedName>
        <fullName evidence="3">Phosphoribosyl 1,2-cyclic phosphodiesterase</fullName>
    </submittedName>
</protein>
<dbReference type="PANTHER" id="PTHR46018:SF2">
    <property type="entry name" value="ZINC PHOSPHODIESTERASE ELAC PROTEIN 1"/>
    <property type="match status" value="1"/>
</dbReference>
<dbReference type="SUPFAM" id="SSF52172">
    <property type="entry name" value="CheY-like"/>
    <property type="match status" value="1"/>
</dbReference>
<dbReference type="Pfam" id="PF12706">
    <property type="entry name" value="Lactamase_B_2"/>
    <property type="match status" value="1"/>
</dbReference>
<dbReference type="Proteomes" id="UP000192923">
    <property type="component" value="Unassembled WGS sequence"/>
</dbReference>
<dbReference type="GO" id="GO:0042781">
    <property type="term" value="F:3'-tRNA processing endoribonuclease activity"/>
    <property type="evidence" value="ECO:0007669"/>
    <property type="project" value="TreeGrafter"/>
</dbReference>
<dbReference type="SMART" id="SM00849">
    <property type="entry name" value="Lactamase_B"/>
    <property type="match status" value="1"/>
</dbReference>
<evidence type="ECO:0000259" key="2">
    <source>
        <dbReference type="PROSITE" id="PS50110"/>
    </source>
</evidence>
<feature type="domain" description="Response regulatory" evidence="2">
    <location>
        <begin position="1"/>
        <end position="118"/>
    </location>
</feature>
<dbReference type="PROSITE" id="PS50110">
    <property type="entry name" value="RESPONSE_REGULATORY"/>
    <property type="match status" value="1"/>
</dbReference>
<dbReference type="CDD" id="cd07715">
    <property type="entry name" value="TaR3-like_MBL-fold"/>
    <property type="match status" value="1"/>
</dbReference>
<sequence length="404" mass="44998">MPLADPPEPLYLLAACPDWNPPHPPGFKCLDRTLGTHPLAWILATRPAGLVLDGDAPESEGLELLAAIRHRPELDATRLFLLSRSPATRATAYALGADECLPKPCTPEQLTEAFHQHGRFELTFWGVRGTLPIPGPKTLKYGGNTSCVGLRIGGHRRFVFDAGTGLRMLSNHLMGTDGGRFDGRIFISHPHWDHFNSLPFFQPLYFPGNHIVLHGPPQGERSLRDLIDDQMDGIFFPITVGAFQAEVEYLDLWEGVHRFDGVRVEAKRLCHPGHCLAYRVDYQGRSVAYVTDNELGARGPDDTSLRELIGFLDGVDVLIHDCTYFDDEYPKRVNWGHSSIGQASRLAHAAGVRYFYLFHHDPDHSDADIERKLALAERHLHGLGSSTRCRIAGEGDSLRIDRLA</sequence>
<keyword evidence="1" id="KW-0597">Phosphoprotein</keyword>
<dbReference type="EMBL" id="FXAM01000001">
    <property type="protein sequence ID" value="SMF96848.1"/>
    <property type="molecule type" value="Genomic_DNA"/>
</dbReference>
<gene>
    <name evidence="3" type="ORF">SAMN02949497_4262</name>
</gene>
<organism evidence="3 4">
    <name type="scientific">Methylomagnum ishizawai</name>
    <dbReference type="NCBI Taxonomy" id="1760988"/>
    <lineage>
        <taxon>Bacteria</taxon>
        <taxon>Pseudomonadati</taxon>
        <taxon>Pseudomonadota</taxon>
        <taxon>Gammaproteobacteria</taxon>
        <taxon>Methylococcales</taxon>
        <taxon>Methylococcaceae</taxon>
        <taxon>Methylomagnum</taxon>
    </lineage>
</organism>
<dbReference type="SUPFAM" id="SSF56281">
    <property type="entry name" value="Metallo-hydrolase/oxidoreductase"/>
    <property type="match status" value="1"/>
</dbReference>
<name>A0A1Y6D1N9_9GAMM</name>
<evidence type="ECO:0000256" key="1">
    <source>
        <dbReference type="PROSITE-ProRule" id="PRU00169"/>
    </source>
</evidence>